<dbReference type="InterPro" id="IPR054722">
    <property type="entry name" value="PolX-like_BBD"/>
</dbReference>
<accession>A0ABQ5G2R4</accession>
<feature type="domain" description="Retrovirus-related Pol polyprotein from transposon TNT 1-94-like beta-barrel" evidence="2">
    <location>
        <begin position="326"/>
        <end position="394"/>
    </location>
</feature>
<evidence type="ECO:0000313" key="3">
    <source>
        <dbReference type="EMBL" id="GJT69816.1"/>
    </source>
</evidence>
<evidence type="ECO:0000313" key="4">
    <source>
        <dbReference type="Proteomes" id="UP001151760"/>
    </source>
</evidence>
<keyword evidence="4" id="KW-1185">Reference proteome</keyword>
<feature type="region of interest" description="Disordered" evidence="1">
    <location>
        <begin position="1"/>
        <end position="22"/>
    </location>
</feature>
<dbReference type="Pfam" id="PF22936">
    <property type="entry name" value="Pol_BBD"/>
    <property type="match status" value="1"/>
</dbReference>
<reference evidence="3" key="1">
    <citation type="journal article" date="2022" name="Int. J. Mol. Sci.">
        <title>Draft Genome of Tanacetum Coccineum: Genomic Comparison of Closely Related Tanacetum-Family Plants.</title>
        <authorList>
            <person name="Yamashiro T."/>
            <person name="Shiraishi A."/>
            <person name="Nakayama K."/>
            <person name="Satake H."/>
        </authorList>
    </citation>
    <scope>NUCLEOTIDE SEQUENCE</scope>
</reference>
<name>A0ABQ5G2R4_9ASTR</name>
<comment type="caution">
    <text evidence="3">The sequence shown here is derived from an EMBL/GenBank/DDBJ whole genome shotgun (WGS) entry which is preliminary data.</text>
</comment>
<evidence type="ECO:0000256" key="1">
    <source>
        <dbReference type="SAM" id="MobiDB-lite"/>
    </source>
</evidence>
<dbReference type="CDD" id="cd12083">
    <property type="entry name" value="DD_cGKI"/>
    <property type="match status" value="1"/>
</dbReference>
<proteinExistence type="predicted"/>
<gene>
    <name evidence="3" type="ORF">Tco_1029102</name>
</gene>
<organism evidence="3 4">
    <name type="scientific">Tanacetum coccineum</name>
    <dbReference type="NCBI Taxonomy" id="301880"/>
    <lineage>
        <taxon>Eukaryota</taxon>
        <taxon>Viridiplantae</taxon>
        <taxon>Streptophyta</taxon>
        <taxon>Embryophyta</taxon>
        <taxon>Tracheophyta</taxon>
        <taxon>Spermatophyta</taxon>
        <taxon>Magnoliopsida</taxon>
        <taxon>eudicotyledons</taxon>
        <taxon>Gunneridae</taxon>
        <taxon>Pentapetalae</taxon>
        <taxon>asterids</taxon>
        <taxon>campanulids</taxon>
        <taxon>Asterales</taxon>
        <taxon>Asteraceae</taxon>
        <taxon>Asteroideae</taxon>
        <taxon>Anthemideae</taxon>
        <taxon>Anthemidinae</taxon>
        <taxon>Tanacetum</taxon>
    </lineage>
</organism>
<dbReference type="EMBL" id="BQNB010018022">
    <property type="protein sequence ID" value="GJT69816.1"/>
    <property type="molecule type" value="Genomic_DNA"/>
</dbReference>
<dbReference type="Proteomes" id="UP001151760">
    <property type="component" value="Unassembled WGS sequence"/>
</dbReference>
<evidence type="ECO:0000259" key="2">
    <source>
        <dbReference type="Pfam" id="PF22936"/>
    </source>
</evidence>
<reference evidence="3" key="2">
    <citation type="submission" date="2022-01" db="EMBL/GenBank/DDBJ databases">
        <authorList>
            <person name="Yamashiro T."/>
            <person name="Shiraishi A."/>
            <person name="Satake H."/>
            <person name="Nakayama K."/>
        </authorList>
    </citation>
    <scope>NUCLEOTIDE SEQUENCE</scope>
</reference>
<feature type="compositionally biased region" description="Low complexity" evidence="1">
    <location>
        <begin position="1"/>
        <end position="19"/>
    </location>
</feature>
<sequence length="487" mass="54260">MAFISSSNTSSEKSEVSTVQGVSTDNTDVVAASLSHDTVCAFIATQPNGSQIKYEDIFQIDDDDIEEMDIKWNLALLSMRADTFCYIAEEDEASKNHALVANEEEVPTEYALMAKSSSSSDNEVEARLVEFKENEIKLCEKIRVLERDIELKDNKIEYLRNELEEYSVVPPPPAQVYSPPKKDLSWMGLPEFVDDTDYSRPTPSANVSKDVSAFSLEQRGSFDNVVPKSMIKFVKETSCPSLFKDNNTKNPRKSTVKPKIPTVGSKVSTAKPTVAADKGNKGKAVKASARWIWKPKKNSSSQGSNFNGVSVTFKKYQYIDTQGRLNGCSRHMTGNISYLSEYEPFNRGYVSFGHERGKITGKCSIKTGKLDFDNVYFVEELKYNLFSVSQICDNKNSVLFTDSECIVLGKDFKLVDDKHERMDASRPCERVPLGLDHHPSFLAIIGSSIFTVGSLSEHTDCQRGIPCVKANERALMTIFDADSLLGT</sequence>
<protein>
    <recommendedName>
        <fullName evidence="2">Retrovirus-related Pol polyprotein from transposon TNT 1-94-like beta-barrel domain-containing protein</fullName>
    </recommendedName>
</protein>
<feature type="region of interest" description="Disordered" evidence="1">
    <location>
        <begin position="244"/>
        <end position="279"/>
    </location>
</feature>